<evidence type="ECO:0000313" key="2">
    <source>
        <dbReference type="EMBL" id="KAF2871964.1"/>
    </source>
</evidence>
<sequence length="476" mass="52646">MEESNVRRTRTRAPVATYNLKILSGASIRRPKRSTEKPRSSDAKAATSEKAPTVISSTLSPSLDPPSPSPTQGRLPELTRTSNDSHEANGQTPREFSTPAIESSYECFRWNGKSHYRSCEELLAAGIWIGYLSWDKHGRSYNKLPSFNQLRANHKNFSPPYPPPTMGSPRDDRQAVCRGCHGPDSQLITLSELSYTNKTKLVIMPLRDEEDDDLFCILLPQPNDRSLPGLRSFRPYETDSVGQDPSSTTPFEWLALRNASQLAGTLETVKAALKTTSVSPVRDRGEKPRNTIIAAPETIPSASIEKQKRSDREDVSAPKRKKAREQSPTPASSDLSESSAGASAPRHEVQPAPPKLSGSHSSSSDLPEDRANRVRFLWTVTVEDFEYEYIRTLGQCPSLPTLLGRLHEDAEGCKEALDILSMAVRWRMAYQLPNGAKRAAVVSADNPVGFERLKELLGESDGWTDATKVDAHLQVL</sequence>
<protein>
    <submittedName>
        <fullName evidence="2">Uncharacterized protein</fullName>
    </submittedName>
</protein>
<comment type="caution">
    <text evidence="2">The sequence shown here is derived from an EMBL/GenBank/DDBJ whole genome shotgun (WGS) entry which is preliminary data.</text>
</comment>
<feature type="compositionally biased region" description="Basic and acidic residues" evidence="1">
    <location>
        <begin position="33"/>
        <end position="42"/>
    </location>
</feature>
<evidence type="ECO:0000313" key="3">
    <source>
        <dbReference type="Proteomes" id="UP000481861"/>
    </source>
</evidence>
<keyword evidence="3" id="KW-1185">Reference proteome</keyword>
<evidence type="ECO:0000256" key="1">
    <source>
        <dbReference type="SAM" id="MobiDB-lite"/>
    </source>
</evidence>
<dbReference type="AlphaFoldDB" id="A0A7C8ML38"/>
<feature type="region of interest" description="Disordered" evidence="1">
    <location>
        <begin position="1"/>
        <end position="98"/>
    </location>
</feature>
<proteinExistence type="predicted"/>
<feature type="compositionally biased region" description="Low complexity" evidence="1">
    <location>
        <begin position="331"/>
        <end position="344"/>
    </location>
</feature>
<dbReference type="EMBL" id="JAADJZ010000010">
    <property type="protein sequence ID" value="KAF2871964.1"/>
    <property type="molecule type" value="Genomic_DNA"/>
</dbReference>
<dbReference type="Proteomes" id="UP000481861">
    <property type="component" value="Unassembled WGS sequence"/>
</dbReference>
<feature type="region of interest" description="Disordered" evidence="1">
    <location>
        <begin position="277"/>
        <end position="368"/>
    </location>
</feature>
<dbReference type="OrthoDB" id="3783585at2759"/>
<name>A0A7C8ML38_9PLEO</name>
<reference evidence="2 3" key="1">
    <citation type="submission" date="2020-01" db="EMBL/GenBank/DDBJ databases">
        <authorList>
            <consortium name="DOE Joint Genome Institute"/>
            <person name="Haridas S."/>
            <person name="Albert R."/>
            <person name="Binder M."/>
            <person name="Bloem J."/>
            <person name="Labutti K."/>
            <person name="Salamov A."/>
            <person name="Andreopoulos B."/>
            <person name="Baker S.E."/>
            <person name="Barry K."/>
            <person name="Bills G."/>
            <person name="Bluhm B.H."/>
            <person name="Cannon C."/>
            <person name="Castanera R."/>
            <person name="Culley D.E."/>
            <person name="Daum C."/>
            <person name="Ezra D."/>
            <person name="Gonzalez J.B."/>
            <person name="Henrissat B."/>
            <person name="Kuo A."/>
            <person name="Liang C."/>
            <person name="Lipzen A."/>
            <person name="Lutzoni F."/>
            <person name="Magnuson J."/>
            <person name="Mondo S."/>
            <person name="Nolan M."/>
            <person name="Ohm R."/>
            <person name="Pangilinan J."/>
            <person name="Park H.-J.H."/>
            <person name="Ramirez L."/>
            <person name="Alfaro M."/>
            <person name="Sun H."/>
            <person name="Tritt A."/>
            <person name="Yoshinaga Y."/>
            <person name="Zwiers L.-H.L."/>
            <person name="Turgeon B.G."/>
            <person name="Goodwin S.B."/>
            <person name="Spatafora J.W."/>
            <person name="Crous P.W."/>
            <person name="Grigoriev I.V."/>
        </authorList>
    </citation>
    <scope>NUCLEOTIDE SEQUENCE [LARGE SCALE GENOMIC DNA]</scope>
    <source>
        <strain evidence="2 3">CBS 611.86</strain>
    </source>
</reference>
<feature type="compositionally biased region" description="Basic and acidic residues" evidence="1">
    <location>
        <begin position="305"/>
        <end position="317"/>
    </location>
</feature>
<accession>A0A7C8ML38</accession>
<organism evidence="2 3">
    <name type="scientific">Massariosphaeria phaeospora</name>
    <dbReference type="NCBI Taxonomy" id="100035"/>
    <lineage>
        <taxon>Eukaryota</taxon>
        <taxon>Fungi</taxon>
        <taxon>Dikarya</taxon>
        <taxon>Ascomycota</taxon>
        <taxon>Pezizomycotina</taxon>
        <taxon>Dothideomycetes</taxon>
        <taxon>Pleosporomycetidae</taxon>
        <taxon>Pleosporales</taxon>
        <taxon>Pleosporales incertae sedis</taxon>
        <taxon>Massariosphaeria</taxon>
    </lineage>
</organism>
<gene>
    <name evidence="2" type="ORF">BDV95DRAFT_594251</name>
</gene>